<dbReference type="Proteomes" id="UP000499080">
    <property type="component" value="Unassembled WGS sequence"/>
</dbReference>
<protein>
    <submittedName>
        <fullName evidence="2">Uncharacterized protein</fullName>
    </submittedName>
</protein>
<sequence>MRQQDPSKSREGETGKPETSTREDSMNTKFANKKNDISSREIVKDLKLNVSALTVCLIIKNSGFISCIQRKRAIHLKTKHGNGFVICKRAYFEGFKPLGQCFMAIQKQTRSFRIEKMQRVWGRSVEALKIMNIPQRVKH</sequence>
<accession>A0A4Y2BC90</accession>
<dbReference type="AlphaFoldDB" id="A0A4Y2BC90"/>
<comment type="caution">
    <text evidence="2">The sequence shown here is derived from an EMBL/GenBank/DDBJ whole genome shotgun (WGS) entry which is preliminary data.</text>
</comment>
<evidence type="ECO:0000256" key="1">
    <source>
        <dbReference type="SAM" id="MobiDB-lite"/>
    </source>
</evidence>
<name>A0A4Y2BC90_ARAVE</name>
<gene>
    <name evidence="2" type="ORF">AVEN_178348_1</name>
</gene>
<keyword evidence="3" id="KW-1185">Reference proteome</keyword>
<organism evidence="2 3">
    <name type="scientific">Araneus ventricosus</name>
    <name type="common">Orbweaver spider</name>
    <name type="synonym">Epeira ventricosa</name>
    <dbReference type="NCBI Taxonomy" id="182803"/>
    <lineage>
        <taxon>Eukaryota</taxon>
        <taxon>Metazoa</taxon>
        <taxon>Ecdysozoa</taxon>
        <taxon>Arthropoda</taxon>
        <taxon>Chelicerata</taxon>
        <taxon>Arachnida</taxon>
        <taxon>Araneae</taxon>
        <taxon>Araneomorphae</taxon>
        <taxon>Entelegynae</taxon>
        <taxon>Araneoidea</taxon>
        <taxon>Araneidae</taxon>
        <taxon>Araneus</taxon>
    </lineage>
</organism>
<proteinExistence type="predicted"/>
<dbReference type="OrthoDB" id="4843387at2759"/>
<feature type="region of interest" description="Disordered" evidence="1">
    <location>
        <begin position="1"/>
        <end position="32"/>
    </location>
</feature>
<dbReference type="EMBL" id="BGPR01000068">
    <property type="protein sequence ID" value="GBL89922.1"/>
    <property type="molecule type" value="Genomic_DNA"/>
</dbReference>
<evidence type="ECO:0000313" key="3">
    <source>
        <dbReference type="Proteomes" id="UP000499080"/>
    </source>
</evidence>
<reference evidence="2 3" key="1">
    <citation type="journal article" date="2019" name="Sci. Rep.">
        <title>Orb-weaving spider Araneus ventricosus genome elucidates the spidroin gene catalogue.</title>
        <authorList>
            <person name="Kono N."/>
            <person name="Nakamura H."/>
            <person name="Ohtoshi R."/>
            <person name="Moran D.A.P."/>
            <person name="Shinohara A."/>
            <person name="Yoshida Y."/>
            <person name="Fujiwara M."/>
            <person name="Mori M."/>
            <person name="Tomita M."/>
            <person name="Arakawa K."/>
        </authorList>
    </citation>
    <scope>NUCLEOTIDE SEQUENCE [LARGE SCALE GENOMIC DNA]</scope>
</reference>
<feature type="compositionally biased region" description="Basic and acidic residues" evidence="1">
    <location>
        <begin position="1"/>
        <end position="26"/>
    </location>
</feature>
<evidence type="ECO:0000313" key="2">
    <source>
        <dbReference type="EMBL" id="GBL89922.1"/>
    </source>
</evidence>